<evidence type="ECO:0000313" key="2">
    <source>
        <dbReference type="EMBL" id="STV47379.1"/>
    </source>
</evidence>
<dbReference type="EMBL" id="UGMN01000004">
    <property type="protein sequence ID" value="STV47379.1"/>
    <property type="molecule type" value="Genomic_DNA"/>
</dbReference>
<evidence type="ECO:0000313" key="4">
    <source>
        <dbReference type="Proteomes" id="UP000254387"/>
    </source>
</evidence>
<dbReference type="Proteomes" id="UP000254141">
    <property type="component" value="Unassembled WGS sequence"/>
</dbReference>
<accession>A0A378BMP9</accession>
<dbReference type="AlphaFoldDB" id="A0A378BMP9"/>
<dbReference type="GO" id="GO:0006508">
    <property type="term" value="P:proteolysis"/>
    <property type="evidence" value="ECO:0007669"/>
    <property type="project" value="UniProtKB-KW"/>
</dbReference>
<organism evidence="2 4">
    <name type="scientific">Klebsiella pneumoniae</name>
    <dbReference type="NCBI Taxonomy" id="573"/>
    <lineage>
        <taxon>Bacteria</taxon>
        <taxon>Pseudomonadati</taxon>
        <taxon>Pseudomonadota</taxon>
        <taxon>Gammaproteobacteria</taxon>
        <taxon>Enterobacterales</taxon>
        <taxon>Enterobacteriaceae</taxon>
        <taxon>Klebsiella/Raoultella group</taxon>
        <taxon>Klebsiella</taxon>
        <taxon>Klebsiella pneumoniae complex</taxon>
    </lineage>
</organism>
<keyword evidence="2" id="KW-0378">Hydrolase</keyword>
<dbReference type="PANTHER" id="PTHR30217">
    <property type="entry name" value="PEPTIDASE U32 FAMILY"/>
    <property type="match status" value="1"/>
</dbReference>
<evidence type="ECO:0000313" key="1">
    <source>
        <dbReference type="EMBL" id="STU53615.1"/>
    </source>
</evidence>
<proteinExistence type="predicted"/>
<dbReference type="GO" id="GO:0008233">
    <property type="term" value="F:peptidase activity"/>
    <property type="evidence" value="ECO:0007669"/>
    <property type="project" value="UniProtKB-KW"/>
</dbReference>
<dbReference type="InterPro" id="IPR051454">
    <property type="entry name" value="RNA/ubiquinone_mod_enzymes"/>
</dbReference>
<evidence type="ECO:0000313" key="3">
    <source>
        <dbReference type="Proteomes" id="UP000254141"/>
    </source>
</evidence>
<name>A0A378BMP9_KLEPN</name>
<protein>
    <submittedName>
        <fullName evidence="1 2">Protease</fullName>
    </submittedName>
</protein>
<reference evidence="3 4" key="1">
    <citation type="submission" date="2018-06" db="EMBL/GenBank/DDBJ databases">
        <authorList>
            <consortium name="Pathogen Informatics"/>
            <person name="Doyle S."/>
        </authorList>
    </citation>
    <scope>NUCLEOTIDE SEQUENCE [LARGE SCALE GENOMIC DNA]</scope>
    <source>
        <strain evidence="1 3">NCTC5051</strain>
        <strain evidence="2 4">NCTC5053</strain>
    </source>
</reference>
<gene>
    <name evidence="2" type="primary">yhbV_1</name>
    <name evidence="1" type="synonym">yhbV_2</name>
    <name evidence="1" type="ORF">NCTC5051_04677</name>
    <name evidence="2" type="ORF">NCTC5053_04957</name>
</gene>
<dbReference type="PANTHER" id="PTHR30217:SF11">
    <property type="entry name" value="UBIQUINONE BIOSYNTHESIS PROTEIN UBIV"/>
    <property type="match status" value="1"/>
</dbReference>
<keyword evidence="2" id="KW-0645">Protease</keyword>
<dbReference type="EMBL" id="UGLU01000001">
    <property type="protein sequence ID" value="STU53615.1"/>
    <property type="molecule type" value="Genomic_DNA"/>
</dbReference>
<sequence>MVRWCMPVELSRDWLANLLTQCEELGIRNQFEVEVLSYGHLPLAYSARCFTARSEDRPKDECETCCIKYPTGRSMLSQENQQVFVLNGIQTMSGYVYNLGNELTSMHGLVDMVRLSPMGNETFAMLEAFRANENGAAPLDLTSNSDCNGYWKRLPGLVLQA</sequence>
<dbReference type="Proteomes" id="UP000254387">
    <property type="component" value="Unassembled WGS sequence"/>
</dbReference>